<feature type="domain" description="Cyclin-like" evidence="9">
    <location>
        <begin position="623"/>
        <end position="707"/>
    </location>
</feature>
<dbReference type="Pfam" id="PF00134">
    <property type="entry name" value="Cyclin_N"/>
    <property type="match status" value="1"/>
</dbReference>
<evidence type="ECO:0000256" key="7">
    <source>
        <dbReference type="RuleBase" id="RU000383"/>
    </source>
</evidence>
<evidence type="ECO:0000256" key="3">
    <source>
        <dbReference type="ARBA" id="ARBA00022618"/>
    </source>
</evidence>
<keyword evidence="4 7" id="KW-0195">Cyclin</keyword>
<sequence length="743" mass="83456">MVAAKGKVQMGINRVTEDSRCHRTDKGVRNFKVYTDNENAKVDVSGIRSVRESLVPARTSVSVNKGALPNTSSDLKEGSKFAEKIKGKSVSSVNQDFNFRRKALADVSNAQSSFSRNVTCDGSKTMIIGCSRSKTVNVSTKCSVGRMNVSQRFGNLQSASKGVKDLSAYSDDWRTHTKNSDRESIVTVNNSRRSTNTKNSGLEYCSLVKRSTNTKNSGRESIVTVNNSRKSTKTKNIGHESIVTVNKNRRSTNTNNIGRESIVAVNNNKRSTRGSLISVRKSLPVLTTVNQTDTNNIKNNDEGSGRKTKRNSGFSCKVKTSKNLVPKVSIYRTHLQKNKVNDGTMDQTNVKAHGGSRKLVKPTVKTSISASNPQRTLRTKRTSAMDKSISTVATSTDRKDESVTSSLLDNIPVVVSHEAIQEPSFDSNSKSTANKLDAIVQRKSDRRRSYTSSLMARSKLLVEHGEVIKQEKVPCIDDNCNQLEVAEYVDDIYQFYWVSEAQNLSLASYMSILTEITPQMRGILINWLIEVHFKFELMQETLYLMVTLLDQYLSQVQIKKNQMQLVGLTALLLASKYEDFWHPRIQDLLSISAQSYTRDEMLVMEKLILKKLKFRLNAPTPYVFMLRFLKAAQTDLESQLGHLSFYLIELSLVEYEALKFKPSMLCASAIYVARSTLQVDPAWTPLLAKHTRYEVSQIRDCAQMMLEFQKAARKSHLKVTYEKYTSPDLRSVATLKPLDKLPL</sequence>
<reference evidence="11 12" key="1">
    <citation type="submission" date="2016-02" db="EMBL/GenBank/DDBJ databases">
        <title>WGS assembly of Manihot esculenta.</title>
        <authorList>
            <person name="Bredeson J.V."/>
            <person name="Prochnik S.E."/>
            <person name="Lyons J.B."/>
            <person name="Schmutz J."/>
            <person name="Grimwood J."/>
            <person name="Vrebalov J."/>
            <person name="Bart R.S."/>
            <person name="Amuge T."/>
            <person name="Ferguson M.E."/>
            <person name="Green R."/>
            <person name="Putnam N."/>
            <person name="Stites J."/>
            <person name="Rounsley S."/>
            <person name="Rokhsar D.S."/>
        </authorList>
    </citation>
    <scope>NUCLEOTIDE SEQUENCE [LARGE SCALE GENOMIC DNA]</scope>
    <source>
        <strain evidence="12">cv. AM560-2</strain>
        <tissue evidence="11">Leaf</tissue>
    </source>
</reference>
<dbReference type="STRING" id="3983.A0A251IYZ6"/>
<dbReference type="CDD" id="cd20507">
    <property type="entry name" value="CYCLIN_CCNB1-like_rpt1"/>
    <property type="match status" value="1"/>
</dbReference>
<evidence type="ECO:0000256" key="5">
    <source>
        <dbReference type="ARBA" id="ARBA00023306"/>
    </source>
</evidence>
<dbReference type="InterPro" id="IPR039361">
    <property type="entry name" value="Cyclin"/>
</dbReference>
<dbReference type="PANTHER" id="PTHR10177">
    <property type="entry name" value="CYCLINS"/>
    <property type="match status" value="1"/>
</dbReference>
<dbReference type="SUPFAM" id="SSF47954">
    <property type="entry name" value="Cyclin-like"/>
    <property type="match status" value="2"/>
</dbReference>
<organism evidence="11 12">
    <name type="scientific">Manihot esculenta</name>
    <name type="common">Cassava</name>
    <name type="synonym">Jatropha manihot</name>
    <dbReference type="NCBI Taxonomy" id="3983"/>
    <lineage>
        <taxon>Eukaryota</taxon>
        <taxon>Viridiplantae</taxon>
        <taxon>Streptophyta</taxon>
        <taxon>Embryophyta</taxon>
        <taxon>Tracheophyta</taxon>
        <taxon>Spermatophyta</taxon>
        <taxon>Magnoliopsida</taxon>
        <taxon>eudicotyledons</taxon>
        <taxon>Gunneridae</taxon>
        <taxon>Pentapetalae</taxon>
        <taxon>rosids</taxon>
        <taxon>fabids</taxon>
        <taxon>Malpighiales</taxon>
        <taxon>Euphorbiaceae</taxon>
        <taxon>Crotonoideae</taxon>
        <taxon>Manihoteae</taxon>
        <taxon>Manihot</taxon>
    </lineage>
</organism>
<evidence type="ECO:0000256" key="6">
    <source>
        <dbReference type="ARBA" id="ARBA00032263"/>
    </source>
</evidence>
<dbReference type="InterPro" id="IPR006671">
    <property type="entry name" value="Cyclin_N"/>
</dbReference>
<name>A0A251IYZ6_MANES</name>
<dbReference type="InterPro" id="IPR004367">
    <property type="entry name" value="Cyclin_C-dom"/>
</dbReference>
<dbReference type="GO" id="GO:0051301">
    <property type="term" value="P:cell division"/>
    <property type="evidence" value="ECO:0007669"/>
    <property type="project" value="UniProtKB-KW"/>
</dbReference>
<feature type="compositionally biased region" description="Polar residues" evidence="8">
    <location>
        <begin position="364"/>
        <end position="376"/>
    </location>
</feature>
<dbReference type="GO" id="GO:0016538">
    <property type="term" value="F:cyclin-dependent protein serine/threonine kinase regulator activity"/>
    <property type="evidence" value="ECO:0000318"/>
    <property type="project" value="GO_Central"/>
</dbReference>
<dbReference type="SMART" id="SM01332">
    <property type="entry name" value="Cyclin_C"/>
    <property type="match status" value="1"/>
</dbReference>
<comment type="subunit">
    <text evidence="2">Interacts with the CDC2 protein kinase to form a serine/threonine kinase holoenzyme complex also known as maturation promoting factor (MPF). The cyclin subunit imparts substrate specificity to the complex.</text>
</comment>
<keyword evidence="3" id="KW-0132">Cell division</keyword>
<evidence type="ECO:0000313" key="12">
    <source>
        <dbReference type="Proteomes" id="UP000091857"/>
    </source>
</evidence>
<dbReference type="GO" id="GO:0000307">
    <property type="term" value="C:cyclin-dependent protein kinase holoenzyme complex"/>
    <property type="evidence" value="ECO:0000318"/>
    <property type="project" value="GO_Central"/>
</dbReference>
<dbReference type="Gene3D" id="1.10.472.10">
    <property type="entry name" value="Cyclin-like"/>
    <property type="match status" value="2"/>
</dbReference>
<feature type="domain" description="Cyclin C-terminal" evidence="10">
    <location>
        <begin position="619"/>
        <end position="738"/>
    </location>
</feature>
<dbReference type="AlphaFoldDB" id="A0A251IYZ6"/>
<evidence type="ECO:0000256" key="1">
    <source>
        <dbReference type="ARBA" id="ARBA00006955"/>
    </source>
</evidence>
<evidence type="ECO:0000256" key="4">
    <source>
        <dbReference type="ARBA" id="ARBA00023127"/>
    </source>
</evidence>
<feature type="domain" description="Cyclin-like" evidence="9">
    <location>
        <begin position="526"/>
        <end position="610"/>
    </location>
</feature>
<dbReference type="GO" id="GO:0005737">
    <property type="term" value="C:cytoplasm"/>
    <property type="evidence" value="ECO:0000318"/>
    <property type="project" value="GO_Central"/>
</dbReference>
<keyword evidence="5" id="KW-0131">Cell cycle</keyword>
<dbReference type="InterPro" id="IPR036915">
    <property type="entry name" value="Cyclin-like_sf"/>
</dbReference>
<feature type="region of interest" description="Disordered" evidence="8">
    <location>
        <begin position="292"/>
        <end position="313"/>
    </location>
</feature>
<dbReference type="SMART" id="SM00385">
    <property type="entry name" value="CYCLIN"/>
    <property type="match status" value="2"/>
</dbReference>
<dbReference type="FunFam" id="1.10.472.10:FF:000091">
    <property type="entry name" value="putative cyclin-B3-1 isoform X3"/>
    <property type="match status" value="1"/>
</dbReference>
<dbReference type="EMBL" id="CM004402">
    <property type="protein sequence ID" value="OAY26436.1"/>
    <property type="molecule type" value="Genomic_DNA"/>
</dbReference>
<protein>
    <recommendedName>
        <fullName evidence="6">B-like cyclin</fullName>
    </recommendedName>
</protein>
<evidence type="ECO:0000259" key="10">
    <source>
        <dbReference type="SMART" id="SM01332"/>
    </source>
</evidence>
<keyword evidence="12" id="KW-1185">Reference proteome</keyword>
<evidence type="ECO:0000259" key="9">
    <source>
        <dbReference type="SMART" id="SM00385"/>
    </source>
</evidence>
<evidence type="ECO:0000313" key="11">
    <source>
        <dbReference type="EMBL" id="OAY26432.1"/>
    </source>
</evidence>
<dbReference type="Gramene" id="Manes.16G047500.1.v8.1">
    <property type="protein sequence ID" value="Manes.16G047500.1.v8.1.CDS"/>
    <property type="gene ID" value="Manes.16G047500.v8.1"/>
</dbReference>
<dbReference type="InterPro" id="IPR013763">
    <property type="entry name" value="Cyclin-like_dom"/>
</dbReference>
<gene>
    <name evidence="11" type="ORF">MANES_16G047500</name>
</gene>
<evidence type="ECO:0000256" key="2">
    <source>
        <dbReference type="ARBA" id="ARBA00011177"/>
    </source>
</evidence>
<dbReference type="GO" id="GO:0005634">
    <property type="term" value="C:nucleus"/>
    <property type="evidence" value="ECO:0000318"/>
    <property type="project" value="GO_Central"/>
</dbReference>
<dbReference type="GO" id="GO:0000082">
    <property type="term" value="P:G1/S transition of mitotic cell cycle"/>
    <property type="evidence" value="ECO:0000318"/>
    <property type="project" value="GO_Central"/>
</dbReference>
<dbReference type="Proteomes" id="UP000091857">
    <property type="component" value="Chromosome 16"/>
</dbReference>
<dbReference type="Pfam" id="PF02984">
    <property type="entry name" value="Cyclin_C"/>
    <property type="match status" value="1"/>
</dbReference>
<evidence type="ECO:0000256" key="8">
    <source>
        <dbReference type="SAM" id="MobiDB-lite"/>
    </source>
</evidence>
<accession>A0A251IYZ6</accession>
<dbReference type="OrthoDB" id="5590282at2759"/>
<feature type="region of interest" description="Disordered" evidence="8">
    <location>
        <begin position="344"/>
        <end position="397"/>
    </location>
</feature>
<comment type="similarity">
    <text evidence="1">Belongs to the cyclin family. Cyclin AB subfamily.</text>
</comment>
<proteinExistence type="inferred from homology"/>
<dbReference type="EMBL" id="CM004402">
    <property type="protein sequence ID" value="OAY26432.1"/>
    <property type="molecule type" value="Genomic_DNA"/>
</dbReference>
<dbReference type="Gramene" id="Manes.16G047500.10.v8.1">
    <property type="protein sequence ID" value="Manes.16G047500.10.v8.1.CDS"/>
    <property type="gene ID" value="Manes.16G047500.v8.1"/>
</dbReference>
<dbReference type="FunFam" id="1.10.472.10:FF:000057">
    <property type="entry name" value="Cyclin N-terminal domain containing 2"/>
    <property type="match status" value="1"/>
</dbReference>